<accession>A0ABY1QUC7</accession>
<gene>
    <name evidence="4" type="ORF">SAMN06296065_11626</name>
</gene>
<evidence type="ECO:0000256" key="3">
    <source>
        <dbReference type="ARBA" id="ARBA00023237"/>
    </source>
</evidence>
<dbReference type="EMBL" id="FXUI01000016">
    <property type="protein sequence ID" value="SMP81116.1"/>
    <property type="molecule type" value="Genomic_DNA"/>
</dbReference>
<evidence type="ECO:0000256" key="2">
    <source>
        <dbReference type="ARBA" id="ARBA00023136"/>
    </source>
</evidence>
<name>A0ABY1QUC7_9SPHN</name>
<dbReference type="Gene3D" id="2.40.170.20">
    <property type="entry name" value="TonB-dependent receptor, beta-barrel domain"/>
    <property type="match status" value="1"/>
</dbReference>
<keyword evidence="4" id="KW-0675">Receptor</keyword>
<comment type="subcellular location">
    <subcellularLocation>
        <location evidence="1">Cell outer membrane</location>
    </subcellularLocation>
</comment>
<dbReference type="SUPFAM" id="SSF56935">
    <property type="entry name" value="Porins"/>
    <property type="match status" value="1"/>
</dbReference>
<evidence type="ECO:0000313" key="4">
    <source>
        <dbReference type="EMBL" id="SMP81116.1"/>
    </source>
</evidence>
<sequence length="216" mass="23497">MGSSPLAPPQFIVEVFETSEWADHTNGKPAISERPHCFVGPCFASRVIVRADDDAVHLRRKLHGWEEAGTTEVKELVPIELPSESPFLRIEPSSRTGGPLTLAPKHRVTLGASYILPLPDFVGHVSLGAIYVHTAKQLANEVSPIGVMPATDLLNLNVNWADAFGSPGDLAFFVTNVTNAIYPVNVGGSYASAGFDGYYMAPPRMWGFRLRYSFGE</sequence>
<evidence type="ECO:0000313" key="5">
    <source>
        <dbReference type="Proteomes" id="UP001157910"/>
    </source>
</evidence>
<keyword evidence="3" id="KW-0998">Cell outer membrane</keyword>
<dbReference type="Proteomes" id="UP001157910">
    <property type="component" value="Unassembled WGS sequence"/>
</dbReference>
<keyword evidence="5" id="KW-1185">Reference proteome</keyword>
<dbReference type="InterPro" id="IPR036942">
    <property type="entry name" value="Beta-barrel_TonB_sf"/>
</dbReference>
<proteinExistence type="predicted"/>
<organism evidence="4 5">
    <name type="scientific">Novosphingobium panipatense</name>
    <dbReference type="NCBI Taxonomy" id="428991"/>
    <lineage>
        <taxon>Bacteria</taxon>
        <taxon>Pseudomonadati</taxon>
        <taxon>Pseudomonadota</taxon>
        <taxon>Alphaproteobacteria</taxon>
        <taxon>Sphingomonadales</taxon>
        <taxon>Sphingomonadaceae</taxon>
        <taxon>Novosphingobium</taxon>
    </lineage>
</organism>
<reference evidence="4 5" key="1">
    <citation type="submission" date="2017-05" db="EMBL/GenBank/DDBJ databases">
        <authorList>
            <person name="Varghese N."/>
            <person name="Submissions S."/>
        </authorList>
    </citation>
    <scope>NUCLEOTIDE SEQUENCE [LARGE SCALE GENOMIC DNA]</scope>
    <source>
        <strain evidence="4 5">SM16</strain>
    </source>
</reference>
<keyword evidence="2" id="KW-0472">Membrane</keyword>
<comment type="caution">
    <text evidence="4">The sequence shown here is derived from an EMBL/GenBank/DDBJ whole genome shotgun (WGS) entry which is preliminary data.</text>
</comment>
<protein>
    <submittedName>
        <fullName evidence="4">TonB dependent receptor</fullName>
    </submittedName>
</protein>
<evidence type="ECO:0000256" key="1">
    <source>
        <dbReference type="ARBA" id="ARBA00004442"/>
    </source>
</evidence>